<dbReference type="EMBL" id="CP137641">
    <property type="protein sequence ID" value="WOX56096.1"/>
    <property type="molecule type" value="Genomic_DNA"/>
</dbReference>
<dbReference type="AlphaFoldDB" id="A0ABD8ABN5"/>
<organism evidence="1 2">
    <name type="scientific">Methanoculleus palmolei</name>
    <dbReference type="NCBI Taxonomy" id="72612"/>
    <lineage>
        <taxon>Archaea</taxon>
        <taxon>Methanobacteriati</taxon>
        <taxon>Methanobacteriota</taxon>
        <taxon>Stenosarchaea group</taxon>
        <taxon>Methanomicrobia</taxon>
        <taxon>Methanomicrobiales</taxon>
        <taxon>Methanomicrobiaceae</taxon>
        <taxon>Methanoculleus</taxon>
    </lineage>
</organism>
<dbReference type="Gene3D" id="2.130.10.10">
    <property type="entry name" value="YVTN repeat-like/Quinoprotein amine dehydrogenase"/>
    <property type="match status" value="1"/>
</dbReference>
<dbReference type="SUPFAM" id="SSF50998">
    <property type="entry name" value="Quinoprotein alcohol dehydrogenase-like"/>
    <property type="match status" value="1"/>
</dbReference>
<dbReference type="InterPro" id="IPR015943">
    <property type="entry name" value="WD40/YVTN_repeat-like_dom_sf"/>
</dbReference>
<accession>A0ABD8ABN5</accession>
<gene>
    <name evidence="1" type="ORF">R6Y95_01875</name>
</gene>
<sequence>MTGSGSWRRHEIHRLQRPGVLAAGLCLLLVFTAGCLVPEYGVGRDILVFKVDAGGTEQWQTVIDTGGDDSATSIVQTADGGYIVGGEVLPWRGDQSYGIFKLDGDGSVVWNATGRGSPVSSVAKTTGGTIVAAGESGVRLLDPAGKVLESDVGADSTLQSVVGTADGGFVAAGTDGEDLLVLKRDRNLTEEWRKTYGTDRDVVKTIIQTSDGGYLVGGMTSLPNRNGSYVWLLRLNSSGDLIRNATLGSLPQYNTVAFMGEVPGGGYTVIYTNVTLEEVVFDREGNVLEERTLNASAPILKTADGGYVSGTVTYRSSSRFLILPDQVGVPHIMKLNADGLPEWDTELNTTFELTASAVSVIQTADGGYALLVNRHDYPEVPRTEPA</sequence>
<protein>
    <submittedName>
        <fullName evidence="1">Uncharacterized protein</fullName>
    </submittedName>
</protein>
<proteinExistence type="predicted"/>
<evidence type="ECO:0000313" key="1">
    <source>
        <dbReference type="EMBL" id="WOX56096.1"/>
    </source>
</evidence>
<dbReference type="Proteomes" id="UP001626603">
    <property type="component" value="Chromosome"/>
</dbReference>
<keyword evidence="2" id="KW-1185">Reference proteome</keyword>
<dbReference type="PANTHER" id="PTHR42754:SF1">
    <property type="entry name" value="LIPOPROTEIN"/>
    <property type="match status" value="1"/>
</dbReference>
<name>A0ABD8ABN5_9EURY</name>
<reference evidence="1 2" key="1">
    <citation type="submission" date="2023-10" db="EMBL/GenBank/DDBJ databases">
        <title>The complete genome sequence of Methanoculleus palmolei DSM 4273.</title>
        <authorList>
            <person name="Lai S.-J."/>
            <person name="You Y.-T."/>
            <person name="Chen S.-C."/>
        </authorList>
    </citation>
    <scope>NUCLEOTIDE SEQUENCE [LARGE SCALE GENOMIC DNA]</scope>
    <source>
        <strain evidence="1 2">DSM 4273</strain>
    </source>
</reference>
<evidence type="ECO:0000313" key="2">
    <source>
        <dbReference type="Proteomes" id="UP001626603"/>
    </source>
</evidence>
<dbReference type="PANTHER" id="PTHR42754">
    <property type="entry name" value="ENDOGLUCANASE"/>
    <property type="match status" value="1"/>
</dbReference>
<dbReference type="InterPro" id="IPR011047">
    <property type="entry name" value="Quinoprotein_ADH-like_sf"/>
</dbReference>